<comment type="caution">
    <text evidence="3">The sequence shown here is derived from an EMBL/GenBank/DDBJ whole genome shotgun (WGS) entry which is preliminary data.</text>
</comment>
<evidence type="ECO:0000256" key="2">
    <source>
        <dbReference type="SAM" id="SignalP"/>
    </source>
</evidence>
<sequence>MICVPIWFELIFVLDEVVHGVCAALATDRSYMYKVDRTYARSIIPGLGTTVSTVSRRPENGRRGSEASVDTDVKGGGASGSLERDGMKTGLSSWTEDRLKIFDHTSRAEAYIVGVVDHLYLATRLPMWLTLSSYASTMPAVLAPLVRGGPELVPSGGSGTLNGAGADPTERELENWNGAGADLIERELGNLNGAGAREFDARADPTEQELGNCDARADPTEQELGNCDVARATEQELGNCDVARADPTEQELGNCDVARGDPTEQELGNCDVARGDPTEQELGNYDVARADLTEQELGNCDARADPTEQELENCDVARADLTKHELGNCDVARADPIEQELGNCDVARADPTEQELGNCEWLLPRVNSGTNPEIWPRG</sequence>
<feature type="compositionally biased region" description="Basic and acidic residues" evidence="1">
    <location>
        <begin position="56"/>
        <end position="65"/>
    </location>
</feature>
<dbReference type="Gene3D" id="2.160.20.80">
    <property type="entry name" value="E3 ubiquitin-protein ligase SopA"/>
    <property type="match status" value="1"/>
</dbReference>
<organism evidence="3 4">
    <name type="scientific">Ensete ventricosum</name>
    <name type="common">Abyssinian banana</name>
    <name type="synonym">Musa ensete</name>
    <dbReference type="NCBI Taxonomy" id="4639"/>
    <lineage>
        <taxon>Eukaryota</taxon>
        <taxon>Viridiplantae</taxon>
        <taxon>Streptophyta</taxon>
        <taxon>Embryophyta</taxon>
        <taxon>Tracheophyta</taxon>
        <taxon>Spermatophyta</taxon>
        <taxon>Magnoliopsida</taxon>
        <taxon>Liliopsida</taxon>
        <taxon>Zingiberales</taxon>
        <taxon>Musaceae</taxon>
        <taxon>Ensete</taxon>
    </lineage>
</organism>
<name>A0A426Y970_ENSVE</name>
<dbReference type="SUPFAM" id="SSF141571">
    <property type="entry name" value="Pentapeptide repeat-like"/>
    <property type="match status" value="1"/>
</dbReference>
<dbReference type="AlphaFoldDB" id="A0A426Y970"/>
<dbReference type="EMBL" id="AMZH03014062">
    <property type="protein sequence ID" value="RRT48274.1"/>
    <property type="molecule type" value="Genomic_DNA"/>
</dbReference>
<dbReference type="Proteomes" id="UP000287651">
    <property type="component" value="Unassembled WGS sequence"/>
</dbReference>
<reference evidence="3 4" key="1">
    <citation type="journal article" date="2014" name="Agronomy (Basel)">
        <title>A Draft Genome Sequence for Ensete ventricosum, the Drought-Tolerant Tree Against Hunger.</title>
        <authorList>
            <person name="Harrison J."/>
            <person name="Moore K.A."/>
            <person name="Paszkiewicz K."/>
            <person name="Jones T."/>
            <person name="Grant M."/>
            <person name="Ambacheew D."/>
            <person name="Muzemil S."/>
            <person name="Studholme D.J."/>
        </authorList>
    </citation>
    <scope>NUCLEOTIDE SEQUENCE [LARGE SCALE GENOMIC DNA]</scope>
</reference>
<gene>
    <name evidence="3" type="ORF">B296_00028274</name>
</gene>
<proteinExistence type="predicted"/>
<feature type="chain" id="PRO_5019083826" evidence="2">
    <location>
        <begin position="24"/>
        <end position="378"/>
    </location>
</feature>
<keyword evidence="2" id="KW-0732">Signal</keyword>
<evidence type="ECO:0000313" key="3">
    <source>
        <dbReference type="EMBL" id="RRT48274.1"/>
    </source>
</evidence>
<protein>
    <submittedName>
        <fullName evidence="3">Uncharacterized protein</fullName>
    </submittedName>
</protein>
<feature type="signal peptide" evidence="2">
    <location>
        <begin position="1"/>
        <end position="23"/>
    </location>
</feature>
<accession>A0A426Y970</accession>
<evidence type="ECO:0000256" key="1">
    <source>
        <dbReference type="SAM" id="MobiDB-lite"/>
    </source>
</evidence>
<feature type="region of interest" description="Disordered" evidence="1">
    <location>
        <begin position="51"/>
        <end position="89"/>
    </location>
</feature>
<evidence type="ECO:0000313" key="4">
    <source>
        <dbReference type="Proteomes" id="UP000287651"/>
    </source>
</evidence>